<dbReference type="Proteomes" id="UP000664658">
    <property type="component" value="Unassembled WGS sequence"/>
</dbReference>
<comment type="caution">
    <text evidence="1">The sequence shown here is derived from an EMBL/GenBank/DDBJ whole genome shotgun (WGS) entry which is preliminary data.</text>
</comment>
<reference evidence="1" key="1">
    <citation type="submission" date="2021-03" db="EMBL/GenBank/DDBJ databases">
        <title>Plesiomonas shigelloides zfcc0051, isolated from zebrafish feces.</title>
        <authorList>
            <person name="Vanderhoek Z."/>
            <person name="Gaulke C."/>
        </authorList>
    </citation>
    <scope>NUCLEOTIDE SEQUENCE</scope>
    <source>
        <strain evidence="1">Zfcc0051</strain>
    </source>
</reference>
<dbReference type="AlphaFoldDB" id="A0A8I1W9P4"/>
<organism evidence="1 2">
    <name type="scientific">Plesiomonas shigelloides</name>
    <name type="common">Aeromonas shigelloides</name>
    <dbReference type="NCBI Taxonomy" id="703"/>
    <lineage>
        <taxon>Bacteria</taxon>
        <taxon>Pseudomonadati</taxon>
        <taxon>Pseudomonadota</taxon>
        <taxon>Gammaproteobacteria</taxon>
        <taxon>Enterobacterales</taxon>
        <taxon>Enterobacteriaceae</taxon>
        <taxon>Plesiomonas</taxon>
    </lineage>
</organism>
<evidence type="ECO:0000313" key="1">
    <source>
        <dbReference type="EMBL" id="MBO1109800.1"/>
    </source>
</evidence>
<gene>
    <name evidence="1" type="ORF">J2R62_16610</name>
</gene>
<dbReference type="RefSeq" id="WP_207542751.1">
    <property type="nucleotide sequence ID" value="NZ_JAFNAA010000033.1"/>
</dbReference>
<accession>A0A8I1W9P4</accession>
<protein>
    <submittedName>
        <fullName evidence="1">Uncharacterized protein</fullName>
    </submittedName>
</protein>
<dbReference type="EMBL" id="JAFNAA010000033">
    <property type="protein sequence ID" value="MBO1109800.1"/>
    <property type="molecule type" value="Genomic_DNA"/>
</dbReference>
<evidence type="ECO:0000313" key="2">
    <source>
        <dbReference type="Proteomes" id="UP000664658"/>
    </source>
</evidence>
<proteinExistence type="predicted"/>
<sequence>MSKSVAAYEQALVAVLSEVKARGLNLDDLLQKTSSGIMGNASYTWVGAEYKTEVLGILESAVQQVK</sequence>
<name>A0A8I1W9P4_PLESH</name>